<dbReference type="Proteomes" id="UP001152795">
    <property type="component" value="Unassembled WGS sequence"/>
</dbReference>
<proteinExistence type="predicted"/>
<reference evidence="2" key="1">
    <citation type="submission" date="2020-04" db="EMBL/GenBank/DDBJ databases">
        <authorList>
            <person name="Alioto T."/>
            <person name="Alioto T."/>
            <person name="Gomez Garrido J."/>
        </authorList>
    </citation>
    <scope>NUCLEOTIDE SEQUENCE</scope>
    <source>
        <strain evidence="2">A484AB</strain>
    </source>
</reference>
<feature type="region of interest" description="Disordered" evidence="1">
    <location>
        <begin position="126"/>
        <end position="164"/>
    </location>
</feature>
<dbReference type="EMBL" id="CACRXK020000998">
    <property type="protein sequence ID" value="CAB3986316.1"/>
    <property type="molecule type" value="Genomic_DNA"/>
</dbReference>
<dbReference type="Gene3D" id="3.40.50.300">
    <property type="entry name" value="P-loop containing nucleotide triphosphate hydrolases"/>
    <property type="match status" value="1"/>
</dbReference>
<comment type="caution">
    <text evidence="2">The sequence shown here is derived from an EMBL/GenBank/DDBJ whole genome shotgun (WGS) entry which is preliminary data.</text>
</comment>
<evidence type="ECO:0000313" key="3">
    <source>
        <dbReference type="Proteomes" id="UP001152795"/>
    </source>
</evidence>
<evidence type="ECO:0000313" key="2">
    <source>
        <dbReference type="EMBL" id="CAB3986316.1"/>
    </source>
</evidence>
<name>A0A7D9DI42_PARCT</name>
<dbReference type="InterPro" id="IPR027417">
    <property type="entry name" value="P-loop_NTPase"/>
</dbReference>
<dbReference type="Gene3D" id="3.40.1310.20">
    <property type="match status" value="1"/>
</dbReference>
<feature type="compositionally biased region" description="Polar residues" evidence="1">
    <location>
        <begin position="131"/>
        <end position="141"/>
    </location>
</feature>
<protein>
    <submittedName>
        <fullName evidence="2">Uncharacterized protein</fullName>
    </submittedName>
</protein>
<dbReference type="SUPFAM" id="SSF52540">
    <property type="entry name" value="P-loop containing nucleoside triphosphate hydrolases"/>
    <property type="match status" value="1"/>
</dbReference>
<evidence type="ECO:0000256" key="1">
    <source>
        <dbReference type="SAM" id="MobiDB-lite"/>
    </source>
</evidence>
<dbReference type="OrthoDB" id="5986179at2759"/>
<gene>
    <name evidence="2" type="ORF">PACLA_8A053908</name>
</gene>
<accession>A0A7D9DI42</accession>
<organism evidence="2 3">
    <name type="scientific">Paramuricea clavata</name>
    <name type="common">Red gorgonian</name>
    <name type="synonym">Violescent sea-whip</name>
    <dbReference type="NCBI Taxonomy" id="317549"/>
    <lineage>
        <taxon>Eukaryota</taxon>
        <taxon>Metazoa</taxon>
        <taxon>Cnidaria</taxon>
        <taxon>Anthozoa</taxon>
        <taxon>Octocorallia</taxon>
        <taxon>Malacalcyonacea</taxon>
        <taxon>Plexauridae</taxon>
        <taxon>Paramuricea</taxon>
    </lineage>
</organism>
<sequence length="373" mass="43067">MDIEDQLDNESLRDRQVRRVYLITYSQVNADMFPTRESFVSIVQDAFTACNVQLLQWVCAKENHKQSGFHFHMTVKLSERHRWIRVRNYIAQKHRVNVNFSNRHDNYYSAWKYTTKEDLEYIQSEGHPDLTNAQPPQTTRASAAWRRGAKSGTTRRGAGKAKTRKRQLSVYEVSQLVVNKKIKSRLELLSFAQEQQREGKTDLAQFIANRGSKAVDEAIRVGWELKEAPSLVVRYRQSRLERLQVAFEGDCILNCNKKWLDLAKNILMRNNIEISEFVGAVRLLLEKGRGKYRNILVTGPSNCGKTFILNPLNVIYDTFSNPASTSFAWVGVESCETVTRYGDALIIQNRAFPGGFMGCLNNYALYLTQRWYT</sequence>
<dbReference type="AlphaFoldDB" id="A0A7D9DI42"/>
<keyword evidence="3" id="KW-1185">Reference proteome</keyword>